<dbReference type="OrthoDB" id="162866at2759"/>
<gene>
    <name evidence="2" type="ORF">PHYBOEH_006644</name>
</gene>
<accession>A0A8T1WBZ0</accession>
<protein>
    <submittedName>
        <fullName evidence="2">Uncharacterized protein</fullName>
    </submittedName>
</protein>
<evidence type="ECO:0000256" key="1">
    <source>
        <dbReference type="SAM" id="MobiDB-lite"/>
    </source>
</evidence>
<feature type="compositionally biased region" description="Low complexity" evidence="1">
    <location>
        <begin position="252"/>
        <end position="273"/>
    </location>
</feature>
<feature type="region of interest" description="Disordered" evidence="1">
    <location>
        <begin position="245"/>
        <end position="314"/>
    </location>
</feature>
<proteinExistence type="predicted"/>
<dbReference type="Proteomes" id="UP000693981">
    <property type="component" value="Unassembled WGS sequence"/>
</dbReference>
<evidence type="ECO:0000313" key="3">
    <source>
        <dbReference type="Proteomes" id="UP000693981"/>
    </source>
</evidence>
<dbReference type="AlphaFoldDB" id="A0A8T1WBZ0"/>
<comment type="caution">
    <text evidence="2">The sequence shown here is derived from an EMBL/GenBank/DDBJ whole genome shotgun (WGS) entry which is preliminary data.</text>
</comment>
<keyword evidence="3" id="KW-1185">Reference proteome</keyword>
<feature type="compositionally biased region" description="Low complexity" evidence="1">
    <location>
        <begin position="190"/>
        <end position="224"/>
    </location>
</feature>
<dbReference type="EMBL" id="JAGDFL010000355">
    <property type="protein sequence ID" value="KAG7391582.1"/>
    <property type="molecule type" value="Genomic_DNA"/>
</dbReference>
<sequence length="345" mass="38774">MVHVTQQQLAQQGHEVEMAVRGLVDQPLKGLGELYENSLKAMLVCGLEFYLSASLVGSFFQCPDESMQAEQELQTLYSLGWMPLALATMLVYGPKLSKTIFPSPENFERNMLHGKIVVWIYSFCFLIWDPDMVIKTGPSLGVSALFCVADVGRFIMDMHKLTEVEIDENGNSFVGDRPPQLQTDGHNGHQPEQQPPVQSQQQSQQQQHRQHHSQQQQQPIQQQQLQKYEENYTVHVIGASAQEASAQKSWRSARQQSPVRSQPPQELQQEQRPSGPPAPLFGSTNKPGSRRKLGLSRKGKRDQELALNQSPSTINSEYVAVLDPNSAAEKEATELVAKKSFTYEF</sequence>
<name>A0A8T1WBZ0_9STRA</name>
<feature type="compositionally biased region" description="Basic residues" evidence="1">
    <location>
        <begin position="288"/>
        <end position="300"/>
    </location>
</feature>
<feature type="region of interest" description="Disordered" evidence="1">
    <location>
        <begin position="169"/>
        <end position="224"/>
    </location>
</feature>
<reference evidence="2" key="1">
    <citation type="submission" date="2021-02" db="EMBL/GenBank/DDBJ databases">
        <authorList>
            <person name="Palmer J.M."/>
        </authorList>
    </citation>
    <scope>NUCLEOTIDE SEQUENCE</scope>
    <source>
        <strain evidence="2">SCRP23</strain>
    </source>
</reference>
<organism evidence="2 3">
    <name type="scientific">Phytophthora boehmeriae</name>
    <dbReference type="NCBI Taxonomy" id="109152"/>
    <lineage>
        <taxon>Eukaryota</taxon>
        <taxon>Sar</taxon>
        <taxon>Stramenopiles</taxon>
        <taxon>Oomycota</taxon>
        <taxon>Peronosporomycetes</taxon>
        <taxon>Peronosporales</taxon>
        <taxon>Peronosporaceae</taxon>
        <taxon>Phytophthora</taxon>
    </lineage>
</organism>
<evidence type="ECO:0000313" key="2">
    <source>
        <dbReference type="EMBL" id="KAG7391582.1"/>
    </source>
</evidence>